<dbReference type="Gene3D" id="3.60.10.10">
    <property type="entry name" value="Endonuclease/exonuclease/phosphatase"/>
    <property type="match status" value="1"/>
</dbReference>
<dbReference type="EMBL" id="AP025225">
    <property type="protein sequence ID" value="BDB96319.1"/>
    <property type="molecule type" value="Genomic_DNA"/>
</dbReference>
<dbReference type="InterPro" id="IPR036691">
    <property type="entry name" value="Endo/exonu/phosph_ase_sf"/>
</dbReference>
<dbReference type="PROSITE" id="PS51435">
    <property type="entry name" value="AP_NUCLEASE_F1_4"/>
    <property type="match status" value="1"/>
</dbReference>
<dbReference type="NCBIfam" id="TIGR00633">
    <property type="entry name" value="xth"/>
    <property type="match status" value="1"/>
</dbReference>
<keyword evidence="8" id="KW-1185">Reference proteome</keyword>
<evidence type="ECO:0000259" key="6">
    <source>
        <dbReference type="Pfam" id="PF03372"/>
    </source>
</evidence>
<comment type="similarity">
    <text evidence="2">Belongs to the DNA repair enzymes AP/ExoA family.</text>
</comment>
<dbReference type="InterPro" id="IPR037493">
    <property type="entry name" value="ExoIII-like"/>
</dbReference>
<protein>
    <submittedName>
        <fullName evidence="7">Exodeoxyribonuclease III</fullName>
    </submittedName>
</protein>
<keyword evidence="5" id="KW-0460">Magnesium</keyword>
<dbReference type="SUPFAM" id="SSF56219">
    <property type="entry name" value="DNase I-like"/>
    <property type="match status" value="1"/>
</dbReference>
<dbReference type="InterPro" id="IPR004808">
    <property type="entry name" value="AP_endonuc_1"/>
</dbReference>
<gene>
    <name evidence="7" type="ORF">HYD_4520</name>
</gene>
<evidence type="ECO:0000256" key="2">
    <source>
        <dbReference type="ARBA" id="ARBA00007092"/>
    </source>
</evidence>
<accession>A0ABM7VA18</accession>
<evidence type="ECO:0000256" key="4">
    <source>
        <dbReference type="ARBA" id="ARBA00022801"/>
    </source>
</evidence>
<organism evidence="7 8">
    <name type="scientific">Candidatus Hydrogenosomobacter endosymbioticus</name>
    <dbReference type="NCBI Taxonomy" id="2558174"/>
    <lineage>
        <taxon>Bacteria</taxon>
        <taxon>Pseudomonadati</taxon>
        <taxon>Pseudomonadota</taxon>
        <taxon>Alphaproteobacteria</taxon>
        <taxon>Holosporales</taxon>
        <taxon>Holosporaceae</taxon>
        <taxon>Candidatus Hydrogenosomobacter</taxon>
    </lineage>
</organism>
<dbReference type="Proteomes" id="UP001320209">
    <property type="component" value="Chromosome"/>
</dbReference>
<feature type="domain" description="Endonuclease/exonuclease/phosphatase" evidence="6">
    <location>
        <begin position="8"/>
        <end position="299"/>
    </location>
</feature>
<proteinExistence type="inferred from homology"/>
<dbReference type="PANTHER" id="PTHR43250:SF2">
    <property type="entry name" value="EXODEOXYRIBONUCLEASE III"/>
    <property type="match status" value="1"/>
</dbReference>
<sequence>MGNVALVASWNVNSVRARLPVIHSFISNKSPDILLLQEIKVEDVAFPIGFFEDLGFEASVYGQKSFHGVAILSKRQMYDVYKCTFSTSISEARYIECIVGDLRVASVYAPNGTSFWSSRFGYKNEFFKNMGRHLSGLLKLEEKAVIGGDYNVTPSQEDVVFKEKWEGQILCSQEERKMLVEAISGWRDAALIDRLCVCEKIFSKKNIDLTERADTSELVNSFDEVANMRQNSSEKAKNFRMSTGSEGHSPTWWDYRGRSFERNDGLRIDAFFLSPFAAEALKSYEVCREYRAARRTSDHAPILIELT</sequence>
<dbReference type="InterPro" id="IPR005135">
    <property type="entry name" value="Endo/exonuclease/phosphatase"/>
</dbReference>
<dbReference type="InterPro" id="IPR020847">
    <property type="entry name" value="AP_endonuclease_F1_BS"/>
</dbReference>
<dbReference type="PANTHER" id="PTHR43250">
    <property type="entry name" value="EXODEOXYRIBONUCLEASE III"/>
    <property type="match status" value="1"/>
</dbReference>
<dbReference type="RefSeq" id="WP_236864588.1">
    <property type="nucleotide sequence ID" value="NZ_AP025225.1"/>
</dbReference>
<name>A0ABM7VA18_9PROT</name>
<comment type="cofactor">
    <cofactor evidence="1">
        <name>Mg(2+)</name>
        <dbReference type="ChEBI" id="CHEBI:18420"/>
    </cofactor>
</comment>
<dbReference type="Pfam" id="PF03372">
    <property type="entry name" value="Exo_endo_phos"/>
    <property type="match status" value="1"/>
</dbReference>
<reference evidence="7" key="1">
    <citation type="submission" date="2021-10" db="EMBL/GenBank/DDBJ databases">
        <title>Genome Sequence of The Candidatus Hydrogeosomobacter endosymbioticus, an Intracellular Bacterial Symbiont of the Anaerobic Ciliate GW7.</title>
        <authorList>
            <person name="Shiohama Y."/>
            <person name="Shinzato N."/>
        </authorList>
    </citation>
    <scope>NUCLEOTIDE SEQUENCE [LARGE SCALE GENOMIC DNA]</scope>
    <source>
        <strain evidence="7">200920</strain>
    </source>
</reference>
<keyword evidence="4" id="KW-0378">Hydrolase</keyword>
<evidence type="ECO:0000256" key="5">
    <source>
        <dbReference type="ARBA" id="ARBA00022842"/>
    </source>
</evidence>
<keyword evidence="3" id="KW-0479">Metal-binding</keyword>
<dbReference type="PROSITE" id="PS00726">
    <property type="entry name" value="AP_NUCLEASE_F1_1"/>
    <property type="match status" value="1"/>
</dbReference>
<evidence type="ECO:0000256" key="3">
    <source>
        <dbReference type="ARBA" id="ARBA00022723"/>
    </source>
</evidence>
<evidence type="ECO:0000256" key="1">
    <source>
        <dbReference type="ARBA" id="ARBA00001946"/>
    </source>
</evidence>
<evidence type="ECO:0000313" key="8">
    <source>
        <dbReference type="Proteomes" id="UP001320209"/>
    </source>
</evidence>
<evidence type="ECO:0000313" key="7">
    <source>
        <dbReference type="EMBL" id="BDB96319.1"/>
    </source>
</evidence>